<sequence>MSYFNAINYSLPTDQSEKSSTFSSHGLVFPRASFIDVVGPEETMVFFLMGQYLKGSKGFWFPYLRTLPRPGSLTTPLYYEGADLEWLKGTSLWPAREQRMGGWREKFENSLKRLRESGFEGAEEYTWPLAKVEWRAGEADVGFVVLEDVIPGQEIANNYGPRNNEQLMMNYGFCLPDNSCDYRIVSLRTPPGSPLHEAKIQQFQMYPELSKDAEDHYYVFNIFYPHLPRESCMENTIFSPALFNAVSVLAANGRELETLEISEQGIRIPDAYGNSRNVLAAVSQILIELFTHIVKLKASGQGQQHPANLKQTNAKVYRESQIMLSETALIIAAWTLARARQHGLNDSWEQTKELLNSHISRVPAGKFPEEVTSRIKVRILERRSLLEHGGELFEFGDLFGLLPAEIQEGCRTCLRNISVHAENAIPVLKANPEVSPFAFPLFLCLVTASYRAKASSPEQLRLSPRLEKWAGFLLDKYPPPPGDMAWMLEDEDDEALVSSFDDCLKTVRDRNPDFFSGLAKFTGPQQGDNWWLSPNWIRWAWMVVEQESVQAPDDPMKLLAVDGVGRDAVMLSTVTYLYVPQHADG</sequence>
<gene>
    <name evidence="1" type="ORF">MPDQ_001368</name>
</gene>
<dbReference type="AlphaFoldDB" id="A0A507QMQ0"/>
<name>A0A507QMQ0_MONPU</name>
<protein>
    <recommendedName>
        <fullName evidence="3">SET domain-containing protein</fullName>
    </recommendedName>
</protein>
<dbReference type="SUPFAM" id="SSF82199">
    <property type="entry name" value="SET domain"/>
    <property type="match status" value="1"/>
</dbReference>
<dbReference type="InterPro" id="IPR050600">
    <property type="entry name" value="SETD3_SETD6_MTase"/>
</dbReference>
<dbReference type="Gene3D" id="3.90.1410.10">
    <property type="entry name" value="set domain protein methyltransferase, domain 1"/>
    <property type="match status" value="2"/>
</dbReference>
<dbReference type="STRING" id="5098.A0A507QMQ0"/>
<dbReference type="PANTHER" id="PTHR13271:SF135">
    <property type="entry name" value="SET DOMAIN PROTEIN (AFU_ORTHOLOGUE AFUA_4G11040)"/>
    <property type="match status" value="1"/>
</dbReference>
<dbReference type="Proteomes" id="UP000319663">
    <property type="component" value="Unassembled WGS sequence"/>
</dbReference>
<evidence type="ECO:0008006" key="3">
    <source>
        <dbReference type="Google" id="ProtNLM"/>
    </source>
</evidence>
<keyword evidence="2" id="KW-1185">Reference proteome</keyword>
<dbReference type="EMBL" id="VIFY01000136">
    <property type="protein sequence ID" value="TQB69786.1"/>
    <property type="molecule type" value="Genomic_DNA"/>
</dbReference>
<dbReference type="InterPro" id="IPR046341">
    <property type="entry name" value="SET_dom_sf"/>
</dbReference>
<proteinExistence type="predicted"/>
<organism evidence="1 2">
    <name type="scientific">Monascus purpureus</name>
    <name type="common">Red mold</name>
    <name type="synonym">Monascus anka</name>
    <dbReference type="NCBI Taxonomy" id="5098"/>
    <lineage>
        <taxon>Eukaryota</taxon>
        <taxon>Fungi</taxon>
        <taxon>Dikarya</taxon>
        <taxon>Ascomycota</taxon>
        <taxon>Pezizomycotina</taxon>
        <taxon>Eurotiomycetes</taxon>
        <taxon>Eurotiomycetidae</taxon>
        <taxon>Eurotiales</taxon>
        <taxon>Aspergillaceae</taxon>
        <taxon>Monascus</taxon>
    </lineage>
</organism>
<dbReference type="GO" id="GO:0016279">
    <property type="term" value="F:protein-lysine N-methyltransferase activity"/>
    <property type="evidence" value="ECO:0007669"/>
    <property type="project" value="TreeGrafter"/>
</dbReference>
<evidence type="ECO:0000313" key="1">
    <source>
        <dbReference type="EMBL" id="TQB69786.1"/>
    </source>
</evidence>
<accession>A0A507QMQ0</accession>
<comment type="caution">
    <text evidence="1">The sequence shown here is derived from an EMBL/GenBank/DDBJ whole genome shotgun (WGS) entry which is preliminary data.</text>
</comment>
<reference evidence="1 2" key="1">
    <citation type="submission" date="2019-06" db="EMBL/GenBank/DDBJ databases">
        <title>Wine fermentation using esterase from Monascus purpureus.</title>
        <authorList>
            <person name="Geng C."/>
            <person name="Zhang Y."/>
        </authorList>
    </citation>
    <scope>NUCLEOTIDE SEQUENCE [LARGE SCALE GENOMIC DNA]</scope>
    <source>
        <strain evidence="1">HQ1</strain>
    </source>
</reference>
<dbReference type="PANTHER" id="PTHR13271">
    <property type="entry name" value="UNCHARACTERIZED PUTATIVE METHYLTRANSFERASE"/>
    <property type="match status" value="1"/>
</dbReference>
<evidence type="ECO:0000313" key="2">
    <source>
        <dbReference type="Proteomes" id="UP000319663"/>
    </source>
</evidence>